<evidence type="ECO:0000313" key="3">
    <source>
        <dbReference type="Proteomes" id="UP000642993"/>
    </source>
</evidence>
<accession>A0A927JB36</accession>
<evidence type="ECO:0000313" key="2">
    <source>
        <dbReference type="EMBL" id="MBD8506033.1"/>
    </source>
</evidence>
<dbReference type="SUPFAM" id="SSF56266">
    <property type="entry name" value="DmpA/ArgJ-like"/>
    <property type="match status" value="1"/>
</dbReference>
<gene>
    <name evidence="2" type="ORF">HT102_05995</name>
</gene>
<dbReference type="GO" id="GO:0004177">
    <property type="term" value="F:aminopeptidase activity"/>
    <property type="evidence" value="ECO:0007669"/>
    <property type="project" value="TreeGrafter"/>
</dbReference>
<dbReference type="Pfam" id="PF03576">
    <property type="entry name" value="Peptidase_S58"/>
    <property type="match status" value="1"/>
</dbReference>
<dbReference type="AlphaFoldDB" id="A0A927JB36"/>
<name>A0A927JB36_9ACTN</name>
<reference evidence="2" key="1">
    <citation type="submission" date="2020-09" db="EMBL/GenBank/DDBJ databases">
        <title>Hoyosella lacisalsi sp. nov., a halotolerant actinobacterium isolated from soil of Lake Gudzhirganskoe.</title>
        <authorList>
            <person name="Yang Q."/>
            <person name="Guo P.Y."/>
            <person name="Liu S.W."/>
            <person name="Li F.N."/>
            <person name="Sun C.H."/>
        </authorList>
    </citation>
    <scope>NUCLEOTIDE SEQUENCE</scope>
    <source>
        <strain evidence="2">G463</strain>
    </source>
</reference>
<proteinExistence type="inferred from homology"/>
<comment type="similarity">
    <text evidence="1">Belongs to the peptidase S58 family.</text>
</comment>
<comment type="caution">
    <text evidence="2">The sequence shown here is derived from an EMBL/GenBank/DDBJ whole genome shotgun (WGS) entry which is preliminary data.</text>
</comment>
<dbReference type="PANTHER" id="PTHR36512">
    <property type="entry name" value="D-AMINOPEPTIDASE"/>
    <property type="match status" value="1"/>
</dbReference>
<protein>
    <submittedName>
        <fullName evidence="2">P1 family peptidase</fullName>
    </submittedName>
</protein>
<dbReference type="InterPro" id="IPR016117">
    <property type="entry name" value="ArgJ-like_dom_sf"/>
</dbReference>
<organism evidence="2 3">
    <name type="scientific">Lolliginicoccus lacisalsi</name>
    <dbReference type="NCBI Taxonomy" id="2742202"/>
    <lineage>
        <taxon>Bacteria</taxon>
        <taxon>Bacillati</taxon>
        <taxon>Actinomycetota</taxon>
        <taxon>Actinomycetes</taxon>
        <taxon>Mycobacteriales</taxon>
        <taxon>Hoyosellaceae</taxon>
        <taxon>Lolliginicoccus</taxon>
    </lineage>
</organism>
<dbReference type="CDD" id="cd02252">
    <property type="entry name" value="nylC_like"/>
    <property type="match status" value="1"/>
</dbReference>
<dbReference type="InterPro" id="IPR005321">
    <property type="entry name" value="Peptidase_S58_DmpA"/>
</dbReference>
<evidence type="ECO:0000256" key="1">
    <source>
        <dbReference type="ARBA" id="ARBA00007068"/>
    </source>
</evidence>
<dbReference type="RefSeq" id="WP_192038516.1">
    <property type="nucleotide sequence ID" value="NZ_JACYWE010000003.1"/>
</dbReference>
<sequence>MVPRPATPGPRNSITDVEGLLVGQWTRLEDAALGAGWATGATVVLATAGATASVDVRGGGPGTRETDLLAPHNTVQHVHGIVLAGGSAYGLAAADGVMQWLEQHGHGLRIGGEGAVVPIVPAAVIFDLPVGAWANRPGAQAGHEAAAAAALDVATGSVGAGTGARAGALKGGVGTASVRLGSGPAEGLTVGALVVANPVGSVIDPATGSPRGIAAGIGDEFAIPRPTPEQIAALRELGAKGTVLNTTIGVVATDAALDKAGCHRLAVAGQAGLARAIRPSHSPLDGDTIFAVATGTAAPPPGVTAALPAGIPGGTAVLAELSAAAASCVERAVVHAVLAATPVAGIPAYTTMVAGTANETGGDHDLQP</sequence>
<dbReference type="EMBL" id="JACYWE010000003">
    <property type="protein sequence ID" value="MBD8506033.1"/>
    <property type="molecule type" value="Genomic_DNA"/>
</dbReference>
<keyword evidence="3" id="KW-1185">Reference proteome</keyword>
<dbReference type="PANTHER" id="PTHR36512:SF3">
    <property type="entry name" value="BLR5678 PROTEIN"/>
    <property type="match status" value="1"/>
</dbReference>
<dbReference type="Gene3D" id="3.60.70.12">
    <property type="entry name" value="L-amino peptidase D-ALA esterase/amidase"/>
    <property type="match status" value="1"/>
</dbReference>
<dbReference type="Proteomes" id="UP000642993">
    <property type="component" value="Unassembled WGS sequence"/>
</dbReference>